<dbReference type="EMBL" id="GBRH01218797">
    <property type="protein sequence ID" value="JAD79098.1"/>
    <property type="molecule type" value="Transcribed_RNA"/>
</dbReference>
<reference evidence="1" key="1">
    <citation type="submission" date="2014-09" db="EMBL/GenBank/DDBJ databases">
        <authorList>
            <person name="Magalhaes I.L.F."/>
            <person name="Oliveira U."/>
            <person name="Santos F.R."/>
            <person name="Vidigal T.H.D.A."/>
            <person name="Brescovit A.D."/>
            <person name="Santos A.J."/>
        </authorList>
    </citation>
    <scope>NUCLEOTIDE SEQUENCE</scope>
    <source>
        <tissue evidence="1">Shoot tissue taken approximately 20 cm above the soil surface</tissue>
    </source>
</reference>
<name>A0A0A9CXH7_ARUDO</name>
<reference evidence="1" key="2">
    <citation type="journal article" date="2015" name="Data Brief">
        <title>Shoot transcriptome of the giant reed, Arundo donax.</title>
        <authorList>
            <person name="Barrero R.A."/>
            <person name="Guerrero F.D."/>
            <person name="Moolhuijzen P."/>
            <person name="Goolsby J.A."/>
            <person name="Tidwell J."/>
            <person name="Bellgard S.E."/>
            <person name="Bellgard M.I."/>
        </authorList>
    </citation>
    <scope>NUCLEOTIDE SEQUENCE</scope>
    <source>
        <tissue evidence="1">Shoot tissue taken approximately 20 cm above the soil surface</tissue>
    </source>
</reference>
<dbReference type="AlphaFoldDB" id="A0A0A9CXH7"/>
<evidence type="ECO:0000313" key="1">
    <source>
        <dbReference type="EMBL" id="JAD79098.1"/>
    </source>
</evidence>
<organism evidence="1">
    <name type="scientific">Arundo donax</name>
    <name type="common">Giant reed</name>
    <name type="synonym">Donax arundinaceus</name>
    <dbReference type="NCBI Taxonomy" id="35708"/>
    <lineage>
        <taxon>Eukaryota</taxon>
        <taxon>Viridiplantae</taxon>
        <taxon>Streptophyta</taxon>
        <taxon>Embryophyta</taxon>
        <taxon>Tracheophyta</taxon>
        <taxon>Spermatophyta</taxon>
        <taxon>Magnoliopsida</taxon>
        <taxon>Liliopsida</taxon>
        <taxon>Poales</taxon>
        <taxon>Poaceae</taxon>
        <taxon>PACMAD clade</taxon>
        <taxon>Arundinoideae</taxon>
        <taxon>Arundineae</taxon>
        <taxon>Arundo</taxon>
    </lineage>
</organism>
<protein>
    <submittedName>
        <fullName evidence="1">Uncharacterized protein</fullName>
    </submittedName>
</protein>
<sequence>MTMVICRMLMRKRNTASFLQLSCLVEVMTPRLARGMKTRMKMRMMQTLSSRLRRP</sequence>
<accession>A0A0A9CXH7</accession>
<proteinExistence type="predicted"/>